<dbReference type="RefSeq" id="YP_010769148.1">
    <property type="nucleotide sequence ID" value="NC_073891.1"/>
</dbReference>
<name>A0A8S5L0W5_9VIRU</name>
<dbReference type="EMBL" id="BK013714">
    <property type="protein sequence ID" value="DAD51084.1"/>
    <property type="molecule type" value="Genomic_RNA"/>
</dbReference>
<evidence type="ECO:0000313" key="5">
    <source>
        <dbReference type="Proteomes" id="UP000681924"/>
    </source>
</evidence>
<dbReference type="KEGG" id="vg:80398080"/>
<dbReference type="Gene3D" id="3.30.380.10">
    <property type="entry name" value="MS2 Viral Coat Protein"/>
    <property type="match status" value="1"/>
</dbReference>
<keyword evidence="2 4" id="KW-0167">Capsid protein</keyword>
<evidence type="ECO:0000256" key="2">
    <source>
        <dbReference type="ARBA" id="ARBA00022561"/>
    </source>
</evidence>
<keyword evidence="3" id="KW-0946">Virion</keyword>
<organism evidence="4 5">
    <name type="scientific">ssRNA phage SRR7976299_11</name>
    <dbReference type="NCBI Taxonomy" id="2786633"/>
    <lineage>
        <taxon>Viruses</taxon>
        <taxon>Riboviria</taxon>
        <taxon>Orthornavirae</taxon>
        <taxon>Lenarviricota</taxon>
        <taxon>Leviviricetes</taxon>
        <taxon>Norzivirales</taxon>
        <taxon>Fiersviridae</taxon>
        <taxon>Lohngkovirus</taxon>
        <taxon>Lohngkovirus caenicola</taxon>
        <taxon>Brudgevirus caenicola</taxon>
    </lineage>
</organism>
<gene>
    <name evidence="4" type="primary">SRR7976299_11_2</name>
</gene>
<evidence type="ECO:0000313" key="4">
    <source>
        <dbReference type="EMBL" id="DAD51084.1"/>
    </source>
</evidence>
<dbReference type="InterPro" id="IPR015954">
    <property type="entry name" value="Phage_RNA-type_capsid"/>
</dbReference>
<proteinExistence type="predicted"/>
<evidence type="ECO:0000256" key="3">
    <source>
        <dbReference type="ARBA" id="ARBA00022844"/>
    </source>
</evidence>
<evidence type="ECO:0000256" key="1">
    <source>
        <dbReference type="ARBA" id="ARBA00004328"/>
    </source>
</evidence>
<keyword evidence="5" id="KW-1185">Reference proteome</keyword>
<reference evidence="4" key="1">
    <citation type="submission" date="2020-09" db="EMBL/GenBank/DDBJ databases">
        <title>Leviviricetes taxonomy.</title>
        <authorList>
            <person name="Stockdale S.R."/>
            <person name="Callanan J."/>
            <person name="Adriaenssens E.M."/>
            <person name="Kuhn J.H."/>
            <person name="Rumnieks J."/>
            <person name="Shkoporov A."/>
            <person name="Draper L.A."/>
            <person name="Ross P."/>
            <person name="Hill C."/>
        </authorList>
    </citation>
    <scope>NUCLEOTIDE SEQUENCE</scope>
</reference>
<protein>
    <submittedName>
        <fullName evidence="4">Coat protein</fullName>
    </submittedName>
</protein>
<dbReference type="GeneID" id="80398080"/>
<comment type="subcellular location">
    <subcellularLocation>
        <location evidence="1">Virion</location>
    </subcellularLocation>
</comment>
<dbReference type="GO" id="GO:0019028">
    <property type="term" value="C:viral capsid"/>
    <property type="evidence" value="ECO:0007669"/>
    <property type="project" value="UniProtKB-KW"/>
</dbReference>
<sequence>MPQIANITIKKNDGTTDIVYTAQAPSSGDGSPAVWKATTVGSAPAHQPEYRLTGREASKGQKRALRSTFVYPQIATNSTTGITSVVDKALAATDWVFSKGMSQADINEFVSQYANMLVSTLVKDCVKAGYSAS</sequence>
<accession>A0A8S5L0W5</accession>
<dbReference type="Proteomes" id="UP000681924">
    <property type="component" value="Segment"/>
</dbReference>